<feature type="domain" description="ABC-type uncharacterised transport system" evidence="2">
    <location>
        <begin position="155"/>
        <end position="245"/>
    </location>
</feature>
<dbReference type="SUPFAM" id="SSF52317">
    <property type="entry name" value="Class I glutamine amidotransferase-like"/>
    <property type="match status" value="1"/>
</dbReference>
<protein>
    <submittedName>
        <fullName evidence="4">Mucin 2</fullName>
    </submittedName>
</protein>
<evidence type="ECO:0000259" key="3">
    <source>
        <dbReference type="Pfam" id="PF23357"/>
    </source>
</evidence>
<evidence type="ECO:0000256" key="1">
    <source>
        <dbReference type="SAM" id="Phobius"/>
    </source>
</evidence>
<dbReference type="Pfam" id="PF23357">
    <property type="entry name" value="DUF7088"/>
    <property type="match status" value="1"/>
</dbReference>
<dbReference type="Pfam" id="PF09822">
    <property type="entry name" value="ABC_transp_aux"/>
    <property type="match status" value="2"/>
</dbReference>
<gene>
    <name evidence="4" type="ORF">MNBD_GAMMA21-1918</name>
</gene>
<dbReference type="InterPro" id="IPR019196">
    <property type="entry name" value="ABC_transp_unknown"/>
</dbReference>
<evidence type="ECO:0000313" key="4">
    <source>
        <dbReference type="EMBL" id="VAW90629.1"/>
    </source>
</evidence>
<feature type="domain" description="DUF7088" evidence="3">
    <location>
        <begin position="46"/>
        <end position="117"/>
    </location>
</feature>
<keyword evidence="1" id="KW-1133">Transmembrane helix</keyword>
<reference evidence="4" key="1">
    <citation type="submission" date="2018-06" db="EMBL/GenBank/DDBJ databases">
        <authorList>
            <person name="Zhirakovskaya E."/>
        </authorList>
    </citation>
    <scope>NUCLEOTIDE SEQUENCE</scope>
</reference>
<feature type="transmembrane region" description="Helical" evidence="1">
    <location>
        <begin position="433"/>
        <end position="457"/>
    </location>
</feature>
<feature type="transmembrane region" description="Helical" evidence="1">
    <location>
        <begin position="12"/>
        <end position="30"/>
    </location>
</feature>
<dbReference type="InterPro" id="IPR055396">
    <property type="entry name" value="DUF7088"/>
</dbReference>
<name>A0A3B0ZXI3_9ZZZZ</name>
<dbReference type="EMBL" id="UOFR01000002">
    <property type="protein sequence ID" value="VAW90629.1"/>
    <property type="molecule type" value="Genomic_DNA"/>
</dbReference>
<keyword evidence="1" id="KW-0472">Membrane</keyword>
<proteinExistence type="predicted"/>
<feature type="domain" description="ABC-type uncharacterised transport system" evidence="2">
    <location>
        <begin position="281"/>
        <end position="395"/>
    </location>
</feature>
<keyword evidence="1" id="KW-0812">Transmembrane</keyword>
<dbReference type="InterPro" id="IPR029062">
    <property type="entry name" value="Class_I_gatase-like"/>
</dbReference>
<evidence type="ECO:0000259" key="2">
    <source>
        <dbReference type="Pfam" id="PF09822"/>
    </source>
</evidence>
<organism evidence="4">
    <name type="scientific">hydrothermal vent metagenome</name>
    <dbReference type="NCBI Taxonomy" id="652676"/>
    <lineage>
        <taxon>unclassified sequences</taxon>
        <taxon>metagenomes</taxon>
        <taxon>ecological metagenomes</taxon>
    </lineage>
</organism>
<sequence>MEINKKTRTQLRLQSFSFVALVIVITGLLIQVSRQYDIEFDWTATGRHSLNEVSIKVVEKIESPVKITSYATSDALSEVRTEILDLINRYQKLSDKIEIDFIDPRLAPDKIRELGIRYNGEMIIEYQGRSENLQDFTEIGVTNALQRLLRNNDRHILFVSGHGERNPVGQANHDLSIFTENLSNKGFQVAPLDLSKTLAVPENTSVLVIASPQLEYLPGETQIIKDYVANGGNLLWLIEPNKSDKLSALADYLKISITKGIVVDLDMSLLGNEPTMVLGQYQQHAITENVQSIQTLYPKVIGIEIAAQEGWTIDPILQSMPRSWLETGKMEGTIKFDPPLDKPGPIVFGYAMTRSITENPDKTSDQTTSAKTKKQRIVIIGDGDFLSNTYLGTQGNMAMGESIFNWLAHDDNFIDIPAAIAPDSKVSAEPYQLIIIAVLIMILLPILLIGSGVIIWLKRRKK</sequence>
<dbReference type="AlphaFoldDB" id="A0A3B0ZXI3"/>
<accession>A0A3B0ZXI3</accession>